<feature type="compositionally biased region" description="Low complexity" evidence="1">
    <location>
        <begin position="67"/>
        <end position="82"/>
    </location>
</feature>
<name>A0AAD1SYS8_PELCU</name>
<dbReference type="AlphaFoldDB" id="A0AAD1SYS8"/>
<protein>
    <submittedName>
        <fullName evidence="2">Uncharacterized protein</fullName>
    </submittedName>
</protein>
<reference evidence="2" key="1">
    <citation type="submission" date="2022-03" db="EMBL/GenBank/DDBJ databases">
        <authorList>
            <person name="Alioto T."/>
            <person name="Alioto T."/>
            <person name="Gomez Garrido J."/>
        </authorList>
    </citation>
    <scope>NUCLEOTIDE SEQUENCE</scope>
</reference>
<gene>
    <name evidence="2" type="ORF">PECUL_23A032721</name>
</gene>
<keyword evidence="3" id="KW-1185">Reference proteome</keyword>
<proteinExistence type="predicted"/>
<feature type="compositionally biased region" description="Basic and acidic residues" evidence="1">
    <location>
        <begin position="49"/>
        <end position="61"/>
    </location>
</feature>
<accession>A0AAD1SYS8</accession>
<dbReference type="EMBL" id="OW240920">
    <property type="protein sequence ID" value="CAH2315048.1"/>
    <property type="molecule type" value="Genomic_DNA"/>
</dbReference>
<evidence type="ECO:0000313" key="2">
    <source>
        <dbReference type="EMBL" id="CAH2315048.1"/>
    </source>
</evidence>
<organism evidence="2 3">
    <name type="scientific">Pelobates cultripes</name>
    <name type="common">Western spadefoot toad</name>
    <dbReference type="NCBI Taxonomy" id="61616"/>
    <lineage>
        <taxon>Eukaryota</taxon>
        <taxon>Metazoa</taxon>
        <taxon>Chordata</taxon>
        <taxon>Craniata</taxon>
        <taxon>Vertebrata</taxon>
        <taxon>Euteleostomi</taxon>
        <taxon>Amphibia</taxon>
        <taxon>Batrachia</taxon>
        <taxon>Anura</taxon>
        <taxon>Pelobatoidea</taxon>
        <taxon>Pelobatidae</taxon>
        <taxon>Pelobates</taxon>
    </lineage>
</organism>
<evidence type="ECO:0000256" key="1">
    <source>
        <dbReference type="SAM" id="MobiDB-lite"/>
    </source>
</evidence>
<evidence type="ECO:0000313" key="3">
    <source>
        <dbReference type="Proteomes" id="UP001295444"/>
    </source>
</evidence>
<dbReference type="Proteomes" id="UP001295444">
    <property type="component" value="Chromosome 09"/>
</dbReference>
<feature type="region of interest" description="Disordered" evidence="1">
    <location>
        <begin position="39"/>
        <end position="103"/>
    </location>
</feature>
<sequence>MSDQTEPAMSAELKAWLQAAIADSIPKALAAFRDQTATTATISPLSDSDDSRVSDHDEAPRKRPWKGDSASAGKGKAPAKTAKLSKTKPTLATEADPLKGSTSDYHLRVMDDYDAYSDEDPPLLSGR</sequence>